<reference evidence="3" key="1">
    <citation type="submission" date="2019-08" db="EMBL/GenBank/DDBJ databases">
        <authorList>
            <person name="Kucharzyk K."/>
            <person name="Murdoch R.W."/>
            <person name="Higgins S."/>
            <person name="Loffler F."/>
        </authorList>
    </citation>
    <scope>NUCLEOTIDE SEQUENCE</scope>
</reference>
<gene>
    <name evidence="3" type="primary">dpp5_14</name>
    <name evidence="3" type="ORF">SDC9_133337</name>
</gene>
<evidence type="ECO:0000313" key="3">
    <source>
        <dbReference type="EMBL" id="MPM86248.1"/>
    </source>
</evidence>
<dbReference type="Pfam" id="PF00326">
    <property type="entry name" value="Peptidase_S9"/>
    <property type="match status" value="1"/>
</dbReference>
<dbReference type="PANTHER" id="PTHR42776:SF27">
    <property type="entry name" value="DIPEPTIDYL PEPTIDASE FAMILY MEMBER 6"/>
    <property type="match status" value="1"/>
</dbReference>
<sequence length="240" mass="28084">MVLNIYKIQSRKPNKYPIAAFSTSNSDGFNLRLLLEKGYFVYFPDIVYGEKGPGLSALDCVHHALDALEDNPCIDKNRIGLFGFSHGGYETNFIATHSDRFAAYIAGAGNSDIVRSYFSYNNNFWRPFYFQFETGQYEMKKSFSEDKQFYFQNSPIHYVDRVNAPILLWTGKEDQNIYWEQTMEFYIGLKRNRKKVIALFYPGEGHAFFSQEACHDISLRILDWFDYYLKGKKGVEWIKQ</sequence>
<dbReference type="PANTHER" id="PTHR42776">
    <property type="entry name" value="SERINE PEPTIDASE S9 FAMILY MEMBER"/>
    <property type="match status" value="1"/>
</dbReference>
<dbReference type="GO" id="GO:0006508">
    <property type="term" value="P:proteolysis"/>
    <property type="evidence" value="ECO:0007669"/>
    <property type="project" value="InterPro"/>
</dbReference>
<proteinExistence type="predicted"/>
<dbReference type="EC" id="3.4.14.-" evidence="3"/>
<dbReference type="EMBL" id="VSSQ01034344">
    <property type="protein sequence ID" value="MPM86248.1"/>
    <property type="molecule type" value="Genomic_DNA"/>
</dbReference>
<dbReference type="AlphaFoldDB" id="A0A645DAZ3"/>
<dbReference type="Gene3D" id="3.40.50.1820">
    <property type="entry name" value="alpha/beta hydrolase"/>
    <property type="match status" value="1"/>
</dbReference>
<accession>A0A645DAZ3</accession>
<evidence type="ECO:0000259" key="2">
    <source>
        <dbReference type="Pfam" id="PF00326"/>
    </source>
</evidence>
<name>A0A645DAZ3_9ZZZZ</name>
<dbReference type="GO" id="GO:0004252">
    <property type="term" value="F:serine-type endopeptidase activity"/>
    <property type="evidence" value="ECO:0007669"/>
    <property type="project" value="TreeGrafter"/>
</dbReference>
<dbReference type="SUPFAM" id="SSF53474">
    <property type="entry name" value="alpha/beta-Hydrolases"/>
    <property type="match status" value="1"/>
</dbReference>
<dbReference type="InterPro" id="IPR029058">
    <property type="entry name" value="AB_hydrolase_fold"/>
</dbReference>
<protein>
    <submittedName>
        <fullName evidence="3">Dipeptidyl-peptidase 5</fullName>
        <ecNumber evidence="3">3.4.14.-</ecNumber>
    </submittedName>
</protein>
<keyword evidence="1 3" id="KW-0378">Hydrolase</keyword>
<dbReference type="InterPro" id="IPR001375">
    <property type="entry name" value="Peptidase_S9_cat"/>
</dbReference>
<evidence type="ECO:0000256" key="1">
    <source>
        <dbReference type="ARBA" id="ARBA00022801"/>
    </source>
</evidence>
<comment type="caution">
    <text evidence="3">The sequence shown here is derived from an EMBL/GenBank/DDBJ whole genome shotgun (WGS) entry which is preliminary data.</text>
</comment>
<organism evidence="3">
    <name type="scientific">bioreactor metagenome</name>
    <dbReference type="NCBI Taxonomy" id="1076179"/>
    <lineage>
        <taxon>unclassified sequences</taxon>
        <taxon>metagenomes</taxon>
        <taxon>ecological metagenomes</taxon>
    </lineage>
</organism>
<feature type="domain" description="Peptidase S9 prolyl oligopeptidase catalytic" evidence="2">
    <location>
        <begin position="63"/>
        <end position="231"/>
    </location>
</feature>